<organism evidence="1 2">
    <name type="scientific">Manihot esculenta</name>
    <name type="common">Cassava</name>
    <name type="synonym">Jatropha manihot</name>
    <dbReference type="NCBI Taxonomy" id="3983"/>
    <lineage>
        <taxon>Eukaryota</taxon>
        <taxon>Viridiplantae</taxon>
        <taxon>Streptophyta</taxon>
        <taxon>Embryophyta</taxon>
        <taxon>Tracheophyta</taxon>
        <taxon>Spermatophyta</taxon>
        <taxon>Magnoliopsida</taxon>
        <taxon>eudicotyledons</taxon>
        <taxon>Gunneridae</taxon>
        <taxon>Pentapetalae</taxon>
        <taxon>rosids</taxon>
        <taxon>fabids</taxon>
        <taxon>Malpighiales</taxon>
        <taxon>Euphorbiaceae</taxon>
        <taxon>Crotonoideae</taxon>
        <taxon>Manihoteae</taxon>
        <taxon>Manihot</taxon>
    </lineage>
</organism>
<accession>A0ACB7GDH8</accession>
<dbReference type="Proteomes" id="UP000091857">
    <property type="component" value="Chromosome 15"/>
</dbReference>
<keyword evidence="2" id="KW-1185">Reference proteome</keyword>
<proteinExistence type="predicted"/>
<evidence type="ECO:0000313" key="1">
    <source>
        <dbReference type="EMBL" id="KAG8638056.1"/>
    </source>
</evidence>
<gene>
    <name evidence="1" type="ORF">MANES_15G187401v8</name>
</gene>
<dbReference type="EMBL" id="CM004401">
    <property type="protein sequence ID" value="KAG8638056.1"/>
    <property type="molecule type" value="Genomic_DNA"/>
</dbReference>
<reference evidence="2" key="1">
    <citation type="journal article" date="2016" name="Nat. Biotechnol.">
        <title>Sequencing wild and cultivated cassava and related species reveals extensive interspecific hybridization and genetic diversity.</title>
        <authorList>
            <person name="Bredeson J.V."/>
            <person name="Lyons J.B."/>
            <person name="Prochnik S.E."/>
            <person name="Wu G.A."/>
            <person name="Ha C.M."/>
            <person name="Edsinger-Gonzales E."/>
            <person name="Grimwood J."/>
            <person name="Schmutz J."/>
            <person name="Rabbi I.Y."/>
            <person name="Egesi C."/>
            <person name="Nauluvula P."/>
            <person name="Lebot V."/>
            <person name="Ndunguru J."/>
            <person name="Mkamilo G."/>
            <person name="Bart R.S."/>
            <person name="Setter T.L."/>
            <person name="Gleadow R.M."/>
            <person name="Kulakow P."/>
            <person name="Ferguson M.E."/>
            <person name="Rounsley S."/>
            <person name="Rokhsar D.S."/>
        </authorList>
    </citation>
    <scope>NUCLEOTIDE SEQUENCE [LARGE SCALE GENOMIC DNA]</scope>
    <source>
        <strain evidence="2">cv. AM560-2</strain>
    </source>
</reference>
<protein>
    <submittedName>
        <fullName evidence="1">Uncharacterized protein</fullName>
    </submittedName>
</protein>
<name>A0ACB7GDH8_MANES</name>
<evidence type="ECO:0000313" key="2">
    <source>
        <dbReference type="Proteomes" id="UP000091857"/>
    </source>
</evidence>
<comment type="caution">
    <text evidence="1">The sequence shown here is derived from an EMBL/GenBank/DDBJ whole genome shotgun (WGS) entry which is preliminary data.</text>
</comment>
<sequence>MGFVLRFMWFYVAPYLNCTQATVKRLIPSKVEIAESNNRPVLELLRTQQSSNINALKYLVSSYKPDILFLMETKALNSRMKFFRSFLHFDDCFSVNRQELGGDLSLM</sequence>